<protein>
    <submittedName>
        <fullName evidence="2">Uncharacterized protein</fullName>
    </submittedName>
</protein>
<accession>A0ABV9RXV9</accession>
<dbReference type="RefSeq" id="WP_378055434.1">
    <property type="nucleotide sequence ID" value="NZ_JBHSIS010000003.1"/>
</dbReference>
<dbReference type="EMBL" id="JBHSIS010000003">
    <property type="protein sequence ID" value="MFC4853483.1"/>
    <property type="molecule type" value="Genomic_DNA"/>
</dbReference>
<evidence type="ECO:0000313" key="3">
    <source>
        <dbReference type="Proteomes" id="UP001595859"/>
    </source>
</evidence>
<comment type="caution">
    <text evidence="2">The sequence shown here is derived from an EMBL/GenBank/DDBJ whole genome shotgun (WGS) entry which is preliminary data.</text>
</comment>
<dbReference type="Proteomes" id="UP001595859">
    <property type="component" value="Unassembled WGS sequence"/>
</dbReference>
<evidence type="ECO:0000313" key="2">
    <source>
        <dbReference type="EMBL" id="MFC4853483.1"/>
    </source>
</evidence>
<name>A0ABV9RXV9_9PSEU</name>
<feature type="region of interest" description="Disordered" evidence="1">
    <location>
        <begin position="1"/>
        <end position="22"/>
    </location>
</feature>
<organism evidence="2 3">
    <name type="scientific">Actinophytocola glycyrrhizae</name>
    <dbReference type="NCBI Taxonomy" id="2044873"/>
    <lineage>
        <taxon>Bacteria</taxon>
        <taxon>Bacillati</taxon>
        <taxon>Actinomycetota</taxon>
        <taxon>Actinomycetes</taxon>
        <taxon>Pseudonocardiales</taxon>
        <taxon>Pseudonocardiaceae</taxon>
    </lineage>
</organism>
<reference evidence="3" key="1">
    <citation type="journal article" date="2019" name="Int. J. Syst. Evol. Microbiol.">
        <title>The Global Catalogue of Microorganisms (GCM) 10K type strain sequencing project: providing services to taxonomists for standard genome sequencing and annotation.</title>
        <authorList>
            <consortium name="The Broad Institute Genomics Platform"/>
            <consortium name="The Broad Institute Genome Sequencing Center for Infectious Disease"/>
            <person name="Wu L."/>
            <person name="Ma J."/>
        </authorList>
    </citation>
    <scope>NUCLEOTIDE SEQUENCE [LARGE SCALE GENOMIC DNA]</scope>
    <source>
        <strain evidence="3">ZS-22-S1</strain>
    </source>
</reference>
<keyword evidence="3" id="KW-1185">Reference proteome</keyword>
<sequence>MGPAVSTSPPDPEEEIEYRDTWPTEPFTRLDAHFRDVVDLLEAVRGLGNVPAALSAYT</sequence>
<proteinExistence type="predicted"/>
<gene>
    <name evidence="2" type="ORF">ACFPCV_08195</name>
</gene>
<evidence type="ECO:0000256" key="1">
    <source>
        <dbReference type="SAM" id="MobiDB-lite"/>
    </source>
</evidence>